<dbReference type="RefSeq" id="WP_128210824.1">
    <property type="nucleotide sequence ID" value="NZ_CP025746.1"/>
</dbReference>
<keyword evidence="1" id="KW-0472">Membrane</keyword>
<dbReference type="Proteomes" id="UP000286268">
    <property type="component" value="Chromosome"/>
</dbReference>
<dbReference type="AlphaFoldDB" id="A0A410DMS6"/>
<name>A0A410DMS6_9CLOT</name>
<sequence>MKNNIKKILSSKFWFVFPVFSFLINDNVLLVIFWMIVLVTFPVAYSASCKSKVNQAEVN</sequence>
<reference evidence="2 3" key="1">
    <citation type="submission" date="2018-01" db="EMBL/GenBank/DDBJ databases">
        <title>Genome Sequencing and Assembly of Anaerobacter polyendosporus strain CT4.</title>
        <authorList>
            <person name="Tachaapaikoon C."/>
            <person name="Sutheeworapong S."/>
            <person name="Jenjaroenpun P."/>
            <person name="Wongsurawat T."/>
            <person name="Nookeaw I."/>
            <person name="Cheawchanlertfa P."/>
            <person name="Kosugi A."/>
            <person name="Cheevadhanarak S."/>
            <person name="Ratanakhanokchai K."/>
        </authorList>
    </citation>
    <scope>NUCLEOTIDE SEQUENCE [LARGE SCALE GENOMIC DNA]</scope>
    <source>
        <strain evidence="2 3">CT4</strain>
    </source>
</reference>
<protein>
    <submittedName>
        <fullName evidence="2">Uncharacterized protein</fullName>
    </submittedName>
</protein>
<organism evidence="2 3">
    <name type="scientific">Clostridium manihotivorum</name>
    <dbReference type="NCBI Taxonomy" id="2320868"/>
    <lineage>
        <taxon>Bacteria</taxon>
        <taxon>Bacillati</taxon>
        <taxon>Bacillota</taxon>
        <taxon>Clostridia</taxon>
        <taxon>Eubacteriales</taxon>
        <taxon>Clostridiaceae</taxon>
        <taxon>Clostridium</taxon>
    </lineage>
</organism>
<keyword evidence="3" id="KW-1185">Reference proteome</keyword>
<evidence type="ECO:0000313" key="3">
    <source>
        <dbReference type="Proteomes" id="UP000286268"/>
    </source>
</evidence>
<dbReference type="EMBL" id="CP025746">
    <property type="protein sequence ID" value="QAA30374.1"/>
    <property type="molecule type" value="Genomic_DNA"/>
</dbReference>
<gene>
    <name evidence="2" type="ORF">C1I91_01015</name>
</gene>
<dbReference type="KEGG" id="cmah:C1I91_01015"/>
<evidence type="ECO:0000313" key="2">
    <source>
        <dbReference type="EMBL" id="QAA30374.1"/>
    </source>
</evidence>
<feature type="transmembrane region" description="Helical" evidence="1">
    <location>
        <begin position="12"/>
        <end position="45"/>
    </location>
</feature>
<accession>A0A410DMS6</accession>
<evidence type="ECO:0000256" key="1">
    <source>
        <dbReference type="SAM" id="Phobius"/>
    </source>
</evidence>
<keyword evidence="1" id="KW-1133">Transmembrane helix</keyword>
<keyword evidence="1" id="KW-0812">Transmembrane</keyword>
<proteinExistence type="predicted"/>